<keyword evidence="2" id="KW-0479">Metal-binding</keyword>
<organism evidence="9 10">
    <name type="scientific">Candidatus Desulfovibrio intestinipullorum</name>
    <dbReference type="NCBI Taxonomy" id="2838536"/>
    <lineage>
        <taxon>Bacteria</taxon>
        <taxon>Pseudomonadati</taxon>
        <taxon>Thermodesulfobacteriota</taxon>
        <taxon>Desulfovibrionia</taxon>
        <taxon>Desulfovibrionales</taxon>
        <taxon>Desulfovibrionaceae</taxon>
        <taxon>Desulfovibrio</taxon>
    </lineage>
</organism>
<dbReference type="GO" id="GO:0006424">
    <property type="term" value="P:glutamyl-tRNA aminoacylation"/>
    <property type="evidence" value="ECO:0007669"/>
    <property type="project" value="TreeGrafter"/>
</dbReference>
<evidence type="ECO:0000313" key="10">
    <source>
        <dbReference type="Proteomes" id="UP000886752"/>
    </source>
</evidence>
<keyword evidence="5 7" id="KW-0067">ATP-binding</keyword>
<keyword evidence="1 7" id="KW-0436">Ligase</keyword>
<reference evidence="9" key="1">
    <citation type="journal article" date="2021" name="PeerJ">
        <title>Extensive microbial diversity within the chicken gut microbiome revealed by metagenomics and culture.</title>
        <authorList>
            <person name="Gilroy R."/>
            <person name="Ravi A."/>
            <person name="Getino M."/>
            <person name="Pursley I."/>
            <person name="Horton D.L."/>
            <person name="Alikhan N.F."/>
            <person name="Baker D."/>
            <person name="Gharbi K."/>
            <person name="Hall N."/>
            <person name="Watson M."/>
            <person name="Adriaenssens E.M."/>
            <person name="Foster-Nyarko E."/>
            <person name="Jarju S."/>
            <person name="Secka A."/>
            <person name="Antonio M."/>
            <person name="Oren A."/>
            <person name="Chaudhuri R.R."/>
            <person name="La Ragione R."/>
            <person name="Hildebrand F."/>
            <person name="Pallen M.J."/>
        </authorList>
    </citation>
    <scope>NUCLEOTIDE SEQUENCE</scope>
    <source>
        <strain evidence="9">ChiHecec2B26-446</strain>
    </source>
</reference>
<evidence type="ECO:0000256" key="4">
    <source>
        <dbReference type="ARBA" id="ARBA00022833"/>
    </source>
</evidence>
<evidence type="ECO:0000256" key="6">
    <source>
        <dbReference type="ARBA" id="ARBA00023146"/>
    </source>
</evidence>
<evidence type="ECO:0000256" key="1">
    <source>
        <dbReference type="ARBA" id="ARBA00022598"/>
    </source>
</evidence>
<dbReference type="PRINTS" id="PR00987">
    <property type="entry name" value="TRNASYNTHGLU"/>
</dbReference>
<evidence type="ECO:0000256" key="7">
    <source>
        <dbReference type="RuleBase" id="RU363037"/>
    </source>
</evidence>
<comment type="caution">
    <text evidence="9">The sequence shown here is derived from an EMBL/GenBank/DDBJ whole genome shotgun (WGS) entry which is preliminary data.</text>
</comment>
<dbReference type="PANTHER" id="PTHR43311:SF1">
    <property type="entry name" value="GLUTAMYL-Q TRNA(ASP) SYNTHETASE"/>
    <property type="match status" value="1"/>
</dbReference>
<dbReference type="SUPFAM" id="SSF52374">
    <property type="entry name" value="Nucleotidylyl transferase"/>
    <property type="match status" value="1"/>
</dbReference>
<dbReference type="InterPro" id="IPR000924">
    <property type="entry name" value="Glu/Gln-tRNA-synth"/>
</dbReference>
<dbReference type="Gene3D" id="3.40.50.620">
    <property type="entry name" value="HUPs"/>
    <property type="match status" value="1"/>
</dbReference>
<evidence type="ECO:0000259" key="8">
    <source>
        <dbReference type="Pfam" id="PF00749"/>
    </source>
</evidence>
<protein>
    <submittedName>
        <fullName evidence="9">tRNA glutamyl-Q(34) synthetase GluQRS</fullName>
        <ecNumber evidence="9">6.1.1.-</ecNumber>
    </submittedName>
</protein>
<dbReference type="Proteomes" id="UP000886752">
    <property type="component" value="Unassembled WGS sequence"/>
</dbReference>
<dbReference type="NCBIfam" id="NF004315">
    <property type="entry name" value="PRK05710.1-4"/>
    <property type="match status" value="1"/>
</dbReference>
<keyword evidence="3 7" id="KW-0547">Nucleotide-binding</keyword>
<dbReference type="GO" id="GO:0005829">
    <property type="term" value="C:cytosol"/>
    <property type="evidence" value="ECO:0007669"/>
    <property type="project" value="TreeGrafter"/>
</dbReference>
<dbReference type="GO" id="GO:0004818">
    <property type="term" value="F:glutamate-tRNA ligase activity"/>
    <property type="evidence" value="ECO:0007669"/>
    <property type="project" value="TreeGrafter"/>
</dbReference>
<keyword evidence="6 7" id="KW-0030">Aminoacyl-tRNA synthetase</keyword>
<sequence>MTVRGRLAPSPTGMAHLGNAWAFLLAWLAVRSQGGELVLRMEDLDIERSSVVYMQMLMSDIRWLGLDWDEGPTPEKEAADWHQANRFHLYREALERLKEAGLAYPCFCTRKDLMVAHAPHLGDAGYAYPGTCRHLAREEVAARLQKGQPCSWRYASQGTTYHFADCLHGPQAVRLEDCGGDFVLCRADGVFSYQLAVSLDDGLMGISQVVRGRDIMPSTARQLALLEALDFAAPQYCHIPLLLDTDGERLAKRQASLSLEALRMRGVTAGRVIGLLARIAGLTDRLEIVHPRDLISTFAISALRREDYRLTTADMHWLEGRGHEPDAEQ</sequence>
<evidence type="ECO:0000256" key="2">
    <source>
        <dbReference type="ARBA" id="ARBA00022723"/>
    </source>
</evidence>
<feature type="domain" description="Glutamyl/glutaminyl-tRNA synthetase class Ib catalytic" evidence="8">
    <location>
        <begin position="3"/>
        <end position="302"/>
    </location>
</feature>
<name>A0A9D1PYU3_9BACT</name>
<evidence type="ECO:0000313" key="9">
    <source>
        <dbReference type="EMBL" id="HIW01214.1"/>
    </source>
</evidence>
<gene>
    <name evidence="9" type="primary">gluQRS</name>
    <name evidence="9" type="ORF">H9894_08510</name>
</gene>
<evidence type="ECO:0000256" key="3">
    <source>
        <dbReference type="ARBA" id="ARBA00022741"/>
    </source>
</evidence>
<dbReference type="EC" id="6.1.1.-" evidence="9"/>
<keyword evidence="4" id="KW-0862">Zinc</keyword>
<reference evidence="9" key="2">
    <citation type="submission" date="2021-04" db="EMBL/GenBank/DDBJ databases">
        <authorList>
            <person name="Gilroy R."/>
        </authorList>
    </citation>
    <scope>NUCLEOTIDE SEQUENCE</scope>
    <source>
        <strain evidence="9">ChiHecec2B26-446</strain>
    </source>
</reference>
<dbReference type="InterPro" id="IPR049940">
    <property type="entry name" value="GluQ/Sye"/>
</dbReference>
<proteinExistence type="inferred from homology"/>
<evidence type="ECO:0000256" key="5">
    <source>
        <dbReference type="ARBA" id="ARBA00022840"/>
    </source>
</evidence>
<accession>A0A9D1PYU3</accession>
<dbReference type="AlphaFoldDB" id="A0A9D1PYU3"/>
<comment type="similarity">
    <text evidence="7">Belongs to the class-I aminoacyl-tRNA synthetase family.</text>
</comment>
<keyword evidence="7" id="KW-0648">Protein biosynthesis</keyword>
<dbReference type="Pfam" id="PF00749">
    <property type="entry name" value="tRNA-synt_1c"/>
    <property type="match status" value="1"/>
</dbReference>
<dbReference type="EMBL" id="DXHV01000075">
    <property type="protein sequence ID" value="HIW01214.1"/>
    <property type="molecule type" value="Genomic_DNA"/>
</dbReference>
<dbReference type="InterPro" id="IPR014729">
    <property type="entry name" value="Rossmann-like_a/b/a_fold"/>
</dbReference>
<dbReference type="GO" id="GO:0005524">
    <property type="term" value="F:ATP binding"/>
    <property type="evidence" value="ECO:0007669"/>
    <property type="project" value="UniProtKB-KW"/>
</dbReference>
<dbReference type="PANTHER" id="PTHR43311">
    <property type="entry name" value="GLUTAMATE--TRNA LIGASE"/>
    <property type="match status" value="1"/>
</dbReference>
<dbReference type="InterPro" id="IPR020058">
    <property type="entry name" value="Glu/Gln-tRNA-synth_Ib_cat-dom"/>
</dbReference>